<reference evidence="2" key="2">
    <citation type="journal article" date="2023" name="IMA Fungus">
        <title>Comparative genomic study of the Penicillium genus elucidates a diverse pangenome and 15 lateral gene transfer events.</title>
        <authorList>
            <person name="Petersen C."/>
            <person name="Sorensen T."/>
            <person name="Nielsen M.R."/>
            <person name="Sondergaard T.E."/>
            <person name="Sorensen J.L."/>
            <person name="Fitzpatrick D.A."/>
            <person name="Frisvad J.C."/>
            <person name="Nielsen K.L."/>
        </authorList>
    </citation>
    <scope>NUCLEOTIDE SEQUENCE</scope>
    <source>
        <strain evidence="2">IBT 30069</strain>
    </source>
</reference>
<dbReference type="Proteomes" id="UP001149165">
    <property type="component" value="Unassembled WGS sequence"/>
</dbReference>
<evidence type="ECO:0000313" key="3">
    <source>
        <dbReference type="Proteomes" id="UP001149165"/>
    </source>
</evidence>
<sequence length="462" mass="51341">MDSDAMGVLFLPAKAYSPRKDSLNQNNMSFQYGEVAASRAQNPSVHSSAYFTPSTRHASENLEGATLFFTDYEYISQGNPYYNGAEWESDTAAPSMMDVETPDQSPESNNSSIGEFLTNGQYGSAELNANFDMILDDEEEKHASLMPAQLSVPLKQGPQHQAEVISPVHFSRPRSSKASLSDHATVRSLQRSSTIHSSGTPSAFSNFIDSISESRSSSGNSATIKVAGKKNLFGPDGLLGPLPGAPEEPTEPLTSPKEAIFRSLSKKIKKQITELYPSTPCTITPTAATKTNMPVSLNPNLQGRLYSDLEMMICECANGFLLHQYYDGRVSQQSINKLLHQWELKNRPQVHQFRFDQVAQRELIQENRRTLALRGECATNTVKFHSNMRNWKSIAVEMTARTFCLPDSAVRKNLFEIHDILEMLDAPISTLRDFNALSSWAQSQMVEASEMSRSQSLNHMSY</sequence>
<gene>
    <name evidence="2" type="ORF">N7456_003470</name>
</gene>
<evidence type="ECO:0000313" key="2">
    <source>
        <dbReference type="EMBL" id="KAJ5106795.1"/>
    </source>
</evidence>
<evidence type="ECO:0000256" key="1">
    <source>
        <dbReference type="SAM" id="MobiDB-lite"/>
    </source>
</evidence>
<feature type="region of interest" description="Disordered" evidence="1">
    <location>
        <begin position="96"/>
        <end position="117"/>
    </location>
</feature>
<organism evidence="2 3">
    <name type="scientific">Penicillium angulare</name>
    <dbReference type="NCBI Taxonomy" id="116970"/>
    <lineage>
        <taxon>Eukaryota</taxon>
        <taxon>Fungi</taxon>
        <taxon>Dikarya</taxon>
        <taxon>Ascomycota</taxon>
        <taxon>Pezizomycotina</taxon>
        <taxon>Eurotiomycetes</taxon>
        <taxon>Eurotiomycetidae</taxon>
        <taxon>Eurotiales</taxon>
        <taxon>Aspergillaceae</taxon>
        <taxon>Penicillium</taxon>
    </lineage>
</organism>
<keyword evidence="3" id="KW-1185">Reference proteome</keyword>
<feature type="compositionally biased region" description="Polar residues" evidence="1">
    <location>
        <begin position="102"/>
        <end position="117"/>
    </location>
</feature>
<comment type="caution">
    <text evidence="2">The sequence shown here is derived from an EMBL/GenBank/DDBJ whole genome shotgun (WGS) entry which is preliminary data.</text>
</comment>
<protein>
    <submittedName>
        <fullName evidence="2">Uncharacterized protein</fullName>
    </submittedName>
</protein>
<dbReference type="EMBL" id="JAPQKH010000003">
    <property type="protein sequence ID" value="KAJ5106795.1"/>
    <property type="molecule type" value="Genomic_DNA"/>
</dbReference>
<dbReference type="AlphaFoldDB" id="A0A9W9FUQ3"/>
<accession>A0A9W9FUQ3</accession>
<reference evidence="2" key="1">
    <citation type="submission" date="2022-11" db="EMBL/GenBank/DDBJ databases">
        <authorList>
            <person name="Petersen C."/>
        </authorList>
    </citation>
    <scope>NUCLEOTIDE SEQUENCE</scope>
    <source>
        <strain evidence="2">IBT 30069</strain>
    </source>
</reference>
<proteinExistence type="predicted"/>
<dbReference type="OrthoDB" id="5229017at2759"/>
<name>A0A9W9FUQ3_9EURO</name>